<feature type="compositionally biased region" description="Gly residues" evidence="4">
    <location>
        <begin position="251"/>
        <end position="295"/>
    </location>
</feature>
<dbReference type="SMART" id="SM00033">
    <property type="entry name" value="CH"/>
    <property type="match status" value="1"/>
</dbReference>
<dbReference type="PROSITE" id="PS50021">
    <property type="entry name" value="CH"/>
    <property type="match status" value="1"/>
</dbReference>
<keyword evidence="1" id="KW-0597">Phosphoprotein</keyword>
<feature type="region of interest" description="Disordered" evidence="4">
    <location>
        <begin position="131"/>
        <end position="380"/>
    </location>
</feature>
<keyword evidence="7" id="KW-1185">Reference proteome</keyword>
<dbReference type="InterPro" id="IPR050540">
    <property type="entry name" value="F-actin_Monoox_Mical"/>
</dbReference>
<gene>
    <name evidence="6" type="ORF">DV515_00011978</name>
</gene>
<protein>
    <recommendedName>
        <fullName evidence="5">Calponin-homology (CH) domain-containing protein</fullName>
    </recommendedName>
</protein>
<accession>A0A3L8S577</accession>
<dbReference type="FunFam" id="1.10.418.10:FF:000009">
    <property type="entry name" value="smoothelin isoform X2"/>
    <property type="match status" value="1"/>
</dbReference>
<keyword evidence="2" id="KW-0175">Coiled coil</keyword>
<feature type="compositionally biased region" description="Gly residues" evidence="4">
    <location>
        <begin position="230"/>
        <end position="242"/>
    </location>
</feature>
<dbReference type="AlphaFoldDB" id="A0A3L8S577"/>
<comment type="caution">
    <text evidence="6">The sequence shown here is derived from an EMBL/GenBank/DDBJ whole genome shotgun (WGS) entry which is preliminary data.</text>
</comment>
<dbReference type="EMBL" id="QUSF01000061">
    <property type="protein sequence ID" value="RLV97306.1"/>
    <property type="molecule type" value="Genomic_DNA"/>
</dbReference>
<reference evidence="6 7" key="1">
    <citation type="journal article" date="2018" name="Proc. R. Soc. B">
        <title>A non-coding region near Follistatin controls head colour polymorphism in the Gouldian finch.</title>
        <authorList>
            <person name="Toomey M.B."/>
            <person name="Marques C.I."/>
            <person name="Andrade P."/>
            <person name="Araujo P.M."/>
            <person name="Sabatino S."/>
            <person name="Gazda M.A."/>
            <person name="Afonso S."/>
            <person name="Lopes R.J."/>
            <person name="Corbo J.C."/>
            <person name="Carneiro M."/>
        </authorList>
    </citation>
    <scope>NUCLEOTIDE SEQUENCE [LARGE SCALE GENOMIC DNA]</scope>
    <source>
        <strain evidence="6">Red01</strain>
        <tissue evidence="6">Muscle</tissue>
    </source>
</reference>
<feature type="compositionally biased region" description="Low complexity" evidence="4">
    <location>
        <begin position="335"/>
        <end position="369"/>
    </location>
</feature>
<proteinExistence type="inferred from homology"/>
<sequence length="584" mass="59123">MAGGLRVLPLCPPVPRVPGSSFVPPSCPGCPRVTCVPTCLCSPLSLGNLFPPRSPRPACARVPLVSSPRVPRVSVFPTSSVCLVSVSSVPLGWHGSVPTQWLLCGVAAVREGLWDCPPAPAMAVCPARPHACPAGGRSDRSSMEALGDAETPTSDTPTPGTPTWDTPTLNTPTASTPAPGTPTLDTPTPGTPTRGSPTPDTPSDPVAGPGESSGEATAHRHGEEAREAGGDAGDTGGEGKNTGGEEEDSGGCAGGEAAGDGGAEAPRGAGGNAGEAGDGGGNAEAGTAGGTGAGTEEGTEGKAAPAATGNTRRQKEPTWLQDEDDELWPEFSPCSSPEGATSPTSPTSPISPTSPMSPASPASPTAGTAEDIGGSKRCVPMGGTQYPTAADGLPQPPAHGCPTRVCLQGCSSGGDTGQGSPQFSGTEAEAGGGRGTATSGDPGTGAQRHPGEVRRGPAPHLRRSGGAATVKTMLLEWCRARTRGYPHVDVQNFSGSWDNGLAFCALLHSFFPDAFDFATLEPNARRDNFTLAFATAEERAGCAPLLEVEDMVRLPVPDAKCVYTYVQELYRCLVAKGLVKTKKR</sequence>
<comment type="similarity">
    <text evidence="3">Belongs to the smoothelin family.</text>
</comment>
<evidence type="ECO:0000256" key="1">
    <source>
        <dbReference type="ARBA" id="ARBA00022553"/>
    </source>
</evidence>
<evidence type="ECO:0000313" key="6">
    <source>
        <dbReference type="EMBL" id="RLV97306.1"/>
    </source>
</evidence>
<dbReference type="PANTHER" id="PTHR23167">
    <property type="entry name" value="CALPONIN HOMOLOGY DOMAIN-CONTAINING PROTEIN DDB_G0272472-RELATED"/>
    <property type="match status" value="1"/>
</dbReference>
<dbReference type="PANTHER" id="PTHR23167:SF45">
    <property type="entry name" value="SMOOTHELIN-LIKE PROTEIN 1"/>
    <property type="match status" value="1"/>
</dbReference>
<dbReference type="Gene3D" id="1.10.418.10">
    <property type="entry name" value="Calponin-like domain"/>
    <property type="match status" value="1"/>
</dbReference>
<evidence type="ECO:0000256" key="4">
    <source>
        <dbReference type="SAM" id="MobiDB-lite"/>
    </source>
</evidence>
<feature type="region of interest" description="Disordered" evidence="4">
    <location>
        <begin position="412"/>
        <end position="467"/>
    </location>
</feature>
<dbReference type="InterPro" id="IPR036872">
    <property type="entry name" value="CH_dom_sf"/>
</dbReference>
<dbReference type="Pfam" id="PF00307">
    <property type="entry name" value="CH"/>
    <property type="match status" value="1"/>
</dbReference>
<dbReference type="STRING" id="44316.ENSEGOP00005023624"/>
<dbReference type="InterPro" id="IPR001715">
    <property type="entry name" value="CH_dom"/>
</dbReference>
<evidence type="ECO:0000256" key="3">
    <source>
        <dbReference type="ARBA" id="ARBA00061655"/>
    </source>
</evidence>
<evidence type="ECO:0000313" key="7">
    <source>
        <dbReference type="Proteomes" id="UP000276834"/>
    </source>
</evidence>
<organism evidence="6 7">
    <name type="scientific">Chloebia gouldiae</name>
    <name type="common">Gouldian finch</name>
    <name type="synonym">Erythrura gouldiae</name>
    <dbReference type="NCBI Taxonomy" id="44316"/>
    <lineage>
        <taxon>Eukaryota</taxon>
        <taxon>Metazoa</taxon>
        <taxon>Chordata</taxon>
        <taxon>Craniata</taxon>
        <taxon>Vertebrata</taxon>
        <taxon>Euteleostomi</taxon>
        <taxon>Archelosauria</taxon>
        <taxon>Archosauria</taxon>
        <taxon>Dinosauria</taxon>
        <taxon>Saurischia</taxon>
        <taxon>Theropoda</taxon>
        <taxon>Coelurosauria</taxon>
        <taxon>Aves</taxon>
        <taxon>Neognathae</taxon>
        <taxon>Neoaves</taxon>
        <taxon>Telluraves</taxon>
        <taxon>Australaves</taxon>
        <taxon>Passeriformes</taxon>
        <taxon>Passeroidea</taxon>
        <taxon>Passeridae</taxon>
        <taxon>Chloebia</taxon>
    </lineage>
</organism>
<evidence type="ECO:0000259" key="5">
    <source>
        <dbReference type="PROSITE" id="PS50021"/>
    </source>
</evidence>
<dbReference type="SUPFAM" id="SSF47576">
    <property type="entry name" value="Calponin-homology domain, CH-domain"/>
    <property type="match status" value="1"/>
</dbReference>
<feature type="domain" description="Calponin-homology (CH)" evidence="5">
    <location>
        <begin position="468"/>
        <end position="574"/>
    </location>
</feature>
<dbReference type="Proteomes" id="UP000276834">
    <property type="component" value="Unassembled WGS sequence"/>
</dbReference>
<name>A0A3L8S577_CHLGU</name>
<dbReference type="OrthoDB" id="21607at2759"/>
<feature type="compositionally biased region" description="Low complexity" evidence="4">
    <location>
        <begin position="151"/>
        <end position="205"/>
    </location>
</feature>
<evidence type="ECO:0000256" key="2">
    <source>
        <dbReference type="ARBA" id="ARBA00023054"/>
    </source>
</evidence>
<feature type="compositionally biased region" description="Basic and acidic residues" evidence="4">
    <location>
        <begin position="217"/>
        <end position="229"/>
    </location>
</feature>